<dbReference type="SUPFAM" id="SSF51419">
    <property type="entry name" value="PLP-binding barrel"/>
    <property type="match status" value="1"/>
</dbReference>
<evidence type="ECO:0000313" key="5">
    <source>
        <dbReference type="Proteomes" id="UP000273158"/>
    </source>
</evidence>
<proteinExistence type="inferred from homology"/>
<reference evidence="4 5" key="1">
    <citation type="journal article" date="2015" name="Stand. Genomic Sci.">
        <title>Genomic Encyclopedia of Bacterial and Archaeal Type Strains, Phase III: the genomes of soil and plant-associated and newly described type strains.</title>
        <authorList>
            <person name="Whitman W.B."/>
            <person name="Woyke T."/>
            <person name="Klenk H.P."/>
            <person name="Zhou Y."/>
            <person name="Lilburn T.G."/>
            <person name="Beck B.J."/>
            <person name="De Vos P."/>
            <person name="Vandamme P."/>
            <person name="Eisen J.A."/>
            <person name="Garrity G."/>
            <person name="Hugenholtz P."/>
            <person name="Kyrpides N.C."/>
        </authorList>
    </citation>
    <scope>NUCLEOTIDE SEQUENCE [LARGE SCALE GENOMIC DNA]</scope>
    <source>
        <strain evidence="4 5">S2T63</strain>
    </source>
</reference>
<dbReference type="Pfam" id="PF01168">
    <property type="entry name" value="Ala_racemase_N"/>
    <property type="match status" value="1"/>
</dbReference>
<keyword evidence="5" id="KW-1185">Reference proteome</keyword>
<dbReference type="Gene3D" id="3.20.20.10">
    <property type="entry name" value="Alanine racemase"/>
    <property type="match status" value="1"/>
</dbReference>
<dbReference type="PANTHER" id="PTHR28004:SF8">
    <property type="entry name" value="D-SERINE DEAMINASE"/>
    <property type="match status" value="1"/>
</dbReference>
<evidence type="ECO:0000313" key="4">
    <source>
        <dbReference type="EMBL" id="RLK49405.1"/>
    </source>
</evidence>
<gene>
    <name evidence="4" type="ORF">C7474_1553</name>
</gene>
<evidence type="ECO:0000259" key="3">
    <source>
        <dbReference type="SMART" id="SM01119"/>
    </source>
</evidence>
<feature type="domain" description="D-serine dehydratase-like" evidence="3">
    <location>
        <begin position="301"/>
        <end position="389"/>
    </location>
</feature>
<sequence>MTWQRLPEGRMLRGDDKALPAWAEGLTAAEFVQRGPRLSDLWTPALVLDEAALLGNAAFLADWTAARGLELMPHGKTTMAPQLWRLQRDAGATGLTVATPWQLRVARGADIGDVMLANQIADPHAARWLAADLEARPGRVWSWVDDAVGIRLLAAHAGARPFEVLVELGRPGGRTGARDLAHARELAAMVQDSPGLVLAGVAGYEGAVAHGREAAALEAAERFTRDLLTLHAELRDHADDPADFLVTAGGSAFPDVVADVLAEAAASGPGRYVLRSGASLIHDEGYYASVSPFEGAGLAPAARAVTRVVSSPDVGLALLDAGRRDVPYDLDLPTPLGLPAAQVTALNDQHAFLRMPAGNPAPPVGATVMLGLSHPCTMFDKWRLIPVVRSFTEVDPPVVGLVETRF</sequence>
<dbReference type="GO" id="GO:0016829">
    <property type="term" value="F:lyase activity"/>
    <property type="evidence" value="ECO:0007669"/>
    <property type="project" value="UniProtKB-KW"/>
</dbReference>
<evidence type="ECO:0000256" key="2">
    <source>
        <dbReference type="ARBA" id="ARBA00023239"/>
    </source>
</evidence>
<dbReference type="Gene3D" id="2.40.37.20">
    <property type="entry name" value="D-serine dehydratase-like domain"/>
    <property type="match status" value="1"/>
</dbReference>
<dbReference type="AlphaFoldDB" id="A0A498C1C7"/>
<dbReference type="InterPro" id="IPR001608">
    <property type="entry name" value="Ala_racemase_N"/>
</dbReference>
<dbReference type="SMART" id="SM01119">
    <property type="entry name" value="D-ser_dehydrat"/>
    <property type="match status" value="1"/>
</dbReference>
<evidence type="ECO:0000256" key="1">
    <source>
        <dbReference type="ARBA" id="ARBA00005323"/>
    </source>
</evidence>
<dbReference type="RefSeq" id="WP_121058614.1">
    <property type="nucleotide sequence ID" value="NZ_RCDB01000002.1"/>
</dbReference>
<name>A0A498C1C7_9MICO</name>
<protein>
    <submittedName>
        <fullName evidence="4">D-serine deaminase-like pyridoxal phosphate-dependent protein</fullName>
    </submittedName>
</protein>
<dbReference type="InterPro" id="IPR029066">
    <property type="entry name" value="PLP-binding_barrel"/>
</dbReference>
<dbReference type="OrthoDB" id="9811417at2"/>
<dbReference type="InterPro" id="IPR026956">
    <property type="entry name" value="D-ser_dehydrat-like_dom"/>
</dbReference>
<dbReference type="Proteomes" id="UP000273158">
    <property type="component" value="Unassembled WGS sequence"/>
</dbReference>
<organism evidence="4 5">
    <name type="scientific">Microbacterium telephonicum</name>
    <dbReference type="NCBI Taxonomy" id="1714841"/>
    <lineage>
        <taxon>Bacteria</taxon>
        <taxon>Bacillati</taxon>
        <taxon>Actinomycetota</taxon>
        <taxon>Actinomycetes</taxon>
        <taxon>Micrococcales</taxon>
        <taxon>Microbacteriaceae</taxon>
        <taxon>Microbacterium</taxon>
    </lineage>
</organism>
<dbReference type="InterPro" id="IPR051466">
    <property type="entry name" value="D-amino_acid_metab_enzyme"/>
</dbReference>
<dbReference type="InterPro" id="IPR042208">
    <property type="entry name" value="D-ser_dehydrat-like_sf"/>
</dbReference>
<dbReference type="EMBL" id="RCDB01000002">
    <property type="protein sequence ID" value="RLK49405.1"/>
    <property type="molecule type" value="Genomic_DNA"/>
</dbReference>
<dbReference type="Pfam" id="PF14031">
    <property type="entry name" value="D-ser_dehydrat"/>
    <property type="match status" value="1"/>
</dbReference>
<comment type="similarity">
    <text evidence="1">Belongs to the DSD1 family.</text>
</comment>
<accession>A0A498C1C7</accession>
<comment type="caution">
    <text evidence="4">The sequence shown here is derived from an EMBL/GenBank/DDBJ whole genome shotgun (WGS) entry which is preliminary data.</text>
</comment>
<keyword evidence="2" id="KW-0456">Lyase</keyword>
<dbReference type="PANTHER" id="PTHR28004">
    <property type="entry name" value="ZGC:162816-RELATED"/>
    <property type="match status" value="1"/>
</dbReference>